<dbReference type="PANTHER" id="PTHR12905">
    <property type="entry name" value="METALLOPHOSPHOESTERASE"/>
    <property type="match status" value="1"/>
</dbReference>
<dbReference type="AlphaFoldDB" id="A0A166ZVA4"/>
<dbReference type="SUPFAM" id="SSF56300">
    <property type="entry name" value="Metallo-dependent phosphatases"/>
    <property type="match status" value="1"/>
</dbReference>
<evidence type="ECO:0000256" key="1">
    <source>
        <dbReference type="SAM" id="MobiDB-lite"/>
    </source>
</evidence>
<dbReference type="Pfam" id="PF00149">
    <property type="entry name" value="Metallophos"/>
    <property type="match status" value="1"/>
</dbReference>
<name>A0A166ZVA4_9HYPO</name>
<dbReference type="EMBL" id="AZHA01000027">
    <property type="protein sequence ID" value="OAA38277.1"/>
    <property type="molecule type" value="Genomic_DNA"/>
</dbReference>
<dbReference type="OrthoDB" id="630188at2759"/>
<feature type="region of interest" description="Disordered" evidence="1">
    <location>
        <begin position="313"/>
        <end position="350"/>
    </location>
</feature>
<dbReference type="InterPro" id="IPR051693">
    <property type="entry name" value="UPF0046_metallophosphoest"/>
</dbReference>
<gene>
    <name evidence="3" type="ORF">BBO_07286</name>
</gene>
<organism evidence="3 4">
    <name type="scientific">Beauveria brongniartii RCEF 3172</name>
    <dbReference type="NCBI Taxonomy" id="1081107"/>
    <lineage>
        <taxon>Eukaryota</taxon>
        <taxon>Fungi</taxon>
        <taxon>Dikarya</taxon>
        <taxon>Ascomycota</taxon>
        <taxon>Pezizomycotina</taxon>
        <taxon>Sordariomycetes</taxon>
        <taxon>Hypocreomycetidae</taxon>
        <taxon>Hypocreales</taxon>
        <taxon>Cordycipitaceae</taxon>
        <taxon>Beauveria</taxon>
        <taxon>Beauveria brongniartii</taxon>
    </lineage>
</organism>
<protein>
    <submittedName>
        <fullName evidence="3">Metallophosphoesterase</fullName>
    </submittedName>
</protein>
<proteinExistence type="predicted"/>
<dbReference type="PANTHER" id="PTHR12905:SF0">
    <property type="entry name" value="CALCINEURIN-LIKE PHOSPHOESTERASE DOMAIN-CONTAINING PROTEIN"/>
    <property type="match status" value="1"/>
</dbReference>
<dbReference type="InterPro" id="IPR004843">
    <property type="entry name" value="Calcineurin-like_PHP"/>
</dbReference>
<dbReference type="InterPro" id="IPR029052">
    <property type="entry name" value="Metallo-depent_PP-like"/>
</dbReference>
<keyword evidence="4" id="KW-1185">Reference proteome</keyword>
<feature type="compositionally biased region" description="Basic and acidic residues" evidence="1">
    <location>
        <begin position="336"/>
        <end position="350"/>
    </location>
</feature>
<evidence type="ECO:0000259" key="2">
    <source>
        <dbReference type="Pfam" id="PF00149"/>
    </source>
</evidence>
<reference evidence="3 4" key="1">
    <citation type="journal article" date="2016" name="Genome Biol. Evol.">
        <title>Divergent and convergent evolution of fungal pathogenicity.</title>
        <authorList>
            <person name="Shang Y."/>
            <person name="Xiao G."/>
            <person name="Zheng P."/>
            <person name="Cen K."/>
            <person name="Zhan S."/>
            <person name="Wang C."/>
        </authorList>
    </citation>
    <scope>NUCLEOTIDE SEQUENCE [LARGE SCALE GENOMIC DNA]</scope>
    <source>
        <strain evidence="3 4">RCEF 3172</strain>
    </source>
</reference>
<accession>A0A166ZVA4</accession>
<dbReference type="GO" id="GO:0016787">
    <property type="term" value="F:hydrolase activity"/>
    <property type="evidence" value="ECO:0007669"/>
    <property type="project" value="InterPro"/>
</dbReference>
<feature type="domain" description="Calcineurin-like phosphoesterase" evidence="2">
    <location>
        <begin position="12"/>
        <end position="216"/>
    </location>
</feature>
<evidence type="ECO:0000313" key="4">
    <source>
        <dbReference type="Proteomes" id="UP000076863"/>
    </source>
</evidence>
<feature type="compositionally biased region" description="Low complexity" evidence="1">
    <location>
        <begin position="322"/>
        <end position="335"/>
    </location>
</feature>
<dbReference type="Proteomes" id="UP000076863">
    <property type="component" value="Unassembled WGS sequence"/>
</dbReference>
<sequence length="350" mass="39021">MATRSNFVKTSIIILSDTHGMTLEQRVPEQAADVCIHAGDLTEESKLEEFYTAITLLRTIKAPLKLVIAGNHDFTLDTQMFRKKIEAIQPPLEPELVKKFYGEYEEAKLLLINAKEHGIHLLNEGTHDFELQNGARLRIYASPYTPSLGGDWGFQYHPDQGHDFAIQDETNIAITHGPPRGILDRTNSQERAGCPDLFAAIASAKPQIHCFGHIHEGWGAKMVAWRSKISERPSFLTDIDNSASHLIEQLSTLHENKFDGPEEVLQKRQKLGTYILQQHCSAEFTESDVGKTFSTAALGGGYHVAAVSNCNKGNKYKKGNKSNKVNKGNKSNKSNMHSDKREHRMGETGS</sequence>
<comment type="caution">
    <text evidence="3">The sequence shown here is derived from an EMBL/GenBank/DDBJ whole genome shotgun (WGS) entry which is preliminary data.</text>
</comment>
<dbReference type="CDD" id="cd07379">
    <property type="entry name" value="MPP_239FB"/>
    <property type="match status" value="1"/>
</dbReference>
<dbReference type="Gene3D" id="3.60.21.10">
    <property type="match status" value="1"/>
</dbReference>
<evidence type="ECO:0000313" key="3">
    <source>
        <dbReference type="EMBL" id="OAA38277.1"/>
    </source>
</evidence>